<organism evidence="3 4">
    <name type="scientific">Porites evermanni</name>
    <dbReference type="NCBI Taxonomy" id="104178"/>
    <lineage>
        <taxon>Eukaryota</taxon>
        <taxon>Metazoa</taxon>
        <taxon>Cnidaria</taxon>
        <taxon>Anthozoa</taxon>
        <taxon>Hexacorallia</taxon>
        <taxon>Scleractinia</taxon>
        <taxon>Fungiina</taxon>
        <taxon>Poritidae</taxon>
        <taxon>Porites</taxon>
    </lineage>
</organism>
<reference evidence="3 4" key="1">
    <citation type="submission" date="2022-05" db="EMBL/GenBank/DDBJ databases">
        <authorList>
            <consortium name="Genoscope - CEA"/>
            <person name="William W."/>
        </authorList>
    </citation>
    <scope>NUCLEOTIDE SEQUENCE [LARGE SCALE GENOMIC DNA]</scope>
</reference>
<dbReference type="EMBL" id="CALNXI010000768">
    <property type="protein sequence ID" value="CAH3045242.1"/>
    <property type="molecule type" value="Genomic_DNA"/>
</dbReference>
<accession>A0ABN8ND48</accession>
<sequence>MEVEEFFEEWEDDDWAEFIEEAEEDGEIAVQSEEDCIESESDSGDEGNVVIKCGKCKKPYHLRAWLKKHEESCQGKRPKNRGKPRLSEHQKKTRTVLSSLGCEEFFSEECVPSLVTSLQKISSTGAEVAGIRGSRFISAQLQAEKLKYQLEKEEQDEQVTSFFRFVCNKVWSITFSRDDLVSSSKRHQDVAQHLNQFRQDEALILKWTELCRFLRLDSVDTLLLQMMITQIFEDISSFRQRSVVDALKIRQEYAGETSIKPSLTPVERNVIGYIAGYVCRKTRDRLQRSNSEKFSRVLSVLIQRLPSMKTAPAAMSFPNLMSLSLSRGGLSLVDYSIFNFFCYVEVSIRPFLNSARFRCSTRRSDTELLDQLIHNSPLLNQTWPFTTILSSEDNNVLLKLFVYLYFRVRKWSYLKTYQEERKVKEKKCSAGNKDLHGKDSIRKALISSSSSSNSDK</sequence>
<keyword evidence="1" id="KW-0862">Zinc</keyword>
<proteinExistence type="predicted"/>
<evidence type="ECO:0000259" key="2">
    <source>
        <dbReference type="PROSITE" id="PS50157"/>
    </source>
</evidence>
<evidence type="ECO:0000256" key="1">
    <source>
        <dbReference type="PROSITE-ProRule" id="PRU00042"/>
    </source>
</evidence>
<name>A0ABN8ND48_9CNID</name>
<dbReference type="PROSITE" id="PS50157">
    <property type="entry name" value="ZINC_FINGER_C2H2_2"/>
    <property type="match status" value="1"/>
</dbReference>
<keyword evidence="1" id="KW-0863">Zinc-finger</keyword>
<gene>
    <name evidence="3" type="ORF">PEVE_00041016</name>
</gene>
<feature type="domain" description="C2H2-type" evidence="2">
    <location>
        <begin position="51"/>
        <end position="78"/>
    </location>
</feature>
<evidence type="ECO:0000313" key="4">
    <source>
        <dbReference type="Proteomes" id="UP001159427"/>
    </source>
</evidence>
<keyword evidence="1" id="KW-0479">Metal-binding</keyword>
<dbReference type="InterPro" id="IPR013087">
    <property type="entry name" value="Znf_C2H2_type"/>
</dbReference>
<dbReference type="Proteomes" id="UP001159427">
    <property type="component" value="Unassembled WGS sequence"/>
</dbReference>
<comment type="caution">
    <text evidence="3">The sequence shown here is derived from an EMBL/GenBank/DDBJ whole genome shotgun (WGS) entry which is preliminary data.</text>
</comment>
<evidence type="ECO:0000313" key="3">
    <source>
        <dbReference type="EMBL" id="CAH3045242.1"/>
    </source>
</evidence>
<protein>
    <recommendedName>
        <fullName evidence="2">C2H2-type domain-containing protein</fullName>
    </recommendedName>
</protein>
<keyword evidence="4" id="KW-1185">Reference proteome</keyword>